<comment type="subcellular location">
    <subcellularLocation>
        <location evidence="1">Cell projection</location>
        <location evidence="1">Cilium</location>
    </subcellularLocation>
</comment>
<dbReference type="InterPro" id="IPR039941">
    <property type="entry name" value="TT30"/>
</dbReference>
<evidence type="ECO:0000256" key="2">
    <source>
        <dbReference type="ARBA" id="ARBA00009522"/>
    </source>
</evidence>
<evidence type="ECO:0000256" key="5">
    <source>
        <dbReference type="ARBA" id="ARBA00022803"/>
    </source>
</evidence>
<evidence type="ECO:0000256" key="3">
    <source>
        <dbReference type="ARBA" id="ARBA00022737"/>
    </source>
</evidence>
<comment type="similarity">
    <text evidence="2">Belongs to the TTC30/dfy-1/fleer family.</text>
</comment>
<dbReference type="Pfam" id="PF14559">
    <property type="entry name" value="TPR_19"/>
    <property type="match status" value="1"/>
</dbReference>
<evidence type="ECO:0000313" key="10">
    <source>
        <dbReference type="Proteomes" id="UP000319462"/>
    </source>
</evidence>
<evidence type="ECO:0000256" key="1">
    <source>
        <dbReference type="ARBA" id="ARBA00004138"/>
    </source>
</evidence>
<keyword evidence="3" id="KW-0677">Repeat</keyword>
<protein>
    <submittedName>
        <fullName evidence="9">Putative_intraflagellar_transport_protein_B2</fullName>
    </submittedName>
</protein>
<dbReference type="FunFam" id="1.25.40.10:FF:000317">
    <property type="entry name" value="Tetratricopeptide repeat protein 30A"/>
    <property type="match status" value="1"/>
</dbReference>
<dbReference type="InterPro" id="IPR019734">
    <property type="entry name" value="TPR_rpt"/>
</dbReference>
<dbReference type="PANTHER" id="PTHR20931">
    <property type="entry name" value="TETRATRICOPEPTIDE REPEAT PROTEIN 30"/>
    <property type="match status" value="1"/>
</dbReference>
<proteinExistence type="inferred from homology"/>
<name>A0A3P3ZBP8_LEIBR</name>
<dbReference type="SMART" id="SM00028">
    <property type="entry name" value="TPR"/>
    <property type="match status" value="4"/>
</dbReference>
<organism evidence="9 10">
    <name type="scientific">Leishmania braziliensis MHOM/BR/75/M2904</name>
    <dbReference type="NCBI Taxonomy" id="420245"/>
    <lineage>
        <taxon>Eukaryota</taxon>
        <taxon>Discoba</taxon>
        <taxon>Euglenozoa</taxon>
        <taxon>Kinetoplastea</taxon>
        <taxon>Metakinetoplastina</taxon>
        <taxon>Trypanosomatida</taxon>
        <taxon>Trypanosomatidae</taxon>
        <taxon>Leishmaniinae</taxon>
        <taxon>Leishmania</taxon>
        <taxon>Leishmania braziliensis species complex</taxon>
    </lineage>
</organism>
<evidence type="ECO:0000256" key="4">
    <source>
        <dbReference type="ARBA" id="ARBA00022794"/>
    </source>
</evidence>
<dbReference type="InterPro" id="IPR011990">
    <property type="entry name" value="TPR-like_helical_dom_sf"/>
</dbReference>
<evidence type="ECO:0000256" key="7">
    <source>
        <dbReference type="ARBA" id="ARBA00023273"/>
    </source>
</evidence>
<accession>A0A3P3ZBP8</accession>
<evidence type="ECO:0000256" key="8">
    <source>
        <dbReference type="SAM" id="SignalP"/>
    </source>
</evidence>
<evidence type="ECO:0000313" key="9">
    <source>
        <dbReference type="EMBL" id="SYZ67534.1"/>
    </source>
</evidence>
<sequence>MRSSRRLSPIFNPSLFAFFFLYCPSARTAESGIVPTRQPQQALDICLTTLPLILCSLLLTSFFLFPSCDDNGTMSVRPITGMRPPTTGTAFSATGSSHTGSVRPTTTMGGGTTLGRIQAQVQEGTFTSTVYGYIRDHQYEEAVELLATQLEEFPRSRAAVSLMAYCYYMMGDYGEAASLYEQLTKICPSIEEYRVYYAQSLYKAGAYAESNRLCTVITSPQNQIAVNKLQAAIAYEQEDIPQTKSFLEQAPSTDTDMLVLRACVLSKEGSHEEALEKFKEAQSTIGFSAALTYNMALMYYKMEQYGPALRHLAEIIDRGVEGHPELNIGTNTEGGEARSVGNTQLLRDTALIEAFNLKAAIEYVSKNMQASKEALTDMPPRTDEELDPVTLHNTALINMDENPTNAFKKFNFLLQNPPFPPETFQNLLLFYCKYQYYDLAADVLAENPHLAWQYLSQNNQSLYDFLDGLITAQTSPAEAYRKFDVLAQKMVQQLRHLTRRIQEADQSQDAAVARMAVRTYDVTLEEYIPVLMAQANIYWEMENYPMVEQLFRQSADFCSENDVWKQNVAHVFFMQETKFKEAIRYYLPVVETNRDSILSCSAIVLANLCVSYIMTAQNEQAEEIMRRIERAEERLTYEDPSKQPLHLCIVNLVIGTLYCSKGNFEFGISRIIKSLEPYDRKIMTDTWFYAKRCFLALAMNLAKHMVALKDSSFEEILFFFDQADLHGEKVFAFVHPDPSKQDTSPRNTVRWEARQLKKLYLTLKE</sequence>
<dbReference type="EMBL" id="LS997628">
    <property type="protein sequence ID" value="SYZ67534.1"/>
    <property type="molecule type" value="Genomic_DNA"/>
</dbReference>
<dbReference type="GO" id="GO:0120170">
    <property type="term" value="F:intraciliary transport particle B binding"/>
    <property type="evidence" value="ECO:0007669"/>
    <property type="project" value="TreeGrafter"/>
</dbReference>
<dbReference type="PANTHER" id="PTHR20931:SF0">
    <property type="entry name" value="TETRATRICOPEPTIDE REPEAT PROTEIN 30"/>
    <property type="match status" value="1"/>
</dbReference>
<dbReference type="GO" id="GO:0042073">
    <property type="term" value="P:intraciliary transport"/>
    <property type="evidence" value="ECO:0007669"/>
    <property type="project" value="TreeGrafter"/>
</dbReference>
<keyword evidence="8" id="KW-0732">Signal</keyword>
<dbReference type="FunFam" id="1.25.40.10:FF:000186">
    <property type="entry name" value="Tetratricopeptide repeat domain 30A"/>
    <property type="match status" value="1"/>
</dbReference>
<dbReference type="Gene3D" id="1.25.40.10">
    <property type="entry name" value="Tetratricopeptide repeat domain"/>
    <property type="match status" value="2"/>
</dbReference>
<dbReference type="GO" id="GO:0030992">
    <property type="term" value="C:intraciliary transport particle B"/>
    <property type="evidence" value="ECO:0007669"/>
    <property type="project" value="TreeGrafter"/>
</dbReference>
<dbReference type="AlphaFoldDB" id="A0A3P3ZBP8"/>
<dbReference type="Proteomes" id="UP000319462">
    <property type="component" value="Chromosome 29"/>
</dbReference>
<dbReference type="GO" id="GO:0005879">
    <property type="term" value="C:axonemal microtubule"/>
    <property type="evidence" value="ECO:0007669"/>
    <property type="project" value="TreeGrafter"/>
</dbReference>
<gene>
    <name evidence="9" type="ORF">LBRM2904_29.0160</name>
</gene>
<reference evidence="9 10" key="1">
    <citation type="submission" date="2018-09" db="EMBL/GenBank/DDBJ databases">
        <authorList>
            <person name="Peiro R."/>
            <person name="Begona"/>
            <person name="Cbmso G."/>
            <person name="Lopez M."/>
            <person name="Gonzalez S."/>
        </authorList>
    </citation>
    <scope>NUCLEOTIDE SEQUENCE [LARGE SCALE GENOMIC DNA]</scope>
</reference>
<keyword evidence="7" id="KW-0966">Cell projection</keyword>
<keyword evidence="4" id="KW-0970">Cilium biogenesis/degradation</keyword>
<evidence type="ECO:0000256" key="6">
    <source>
        <dbReference type="ARBA" id="ARBA00023069"/>
    </source>
</evidence>
<dbReference type="SUPFAM" id="SSF48452">
    <property type="entry name" value="TPR-like"/>
    <property type="match status" value="2"/>
</dbReference>
<keyword evidence="6" id="KW-0969">Cilium</keyword>
<feature type="chain" id="PRO_5018331611" evidence="8">
    <location>
        <begin position="29"/>
        <end position="765"/>
    </location>
</feature>
<keyword evidence="5" id="KW-0802">TPR repeat</keyword>
<keyword evidence="9" id="KW-0282">Flagellum</keyword>
<feature type="signal peptide" evidence="8">
    <location>
        <begin position="1"/>
        <end position="28"/>
    </location>
</feature>